<dbReference type="InterPro" id="IPR052032">
    <property type="entry name" value="ATP-dep_AA_Ligase"/>
</dbReference>
<evidence type="ECO:0000313" key="5">
    <source>
        <dbReference type="Proteomes" id="UP000247555"/>
    </source>
</evidence>
<gene>
    <name evidence="4" type="ORF">DFR34_13626</name>
</gene>
<sequence length="265" mass="29085">RFRRLARAYEKLPQTLAGLHYVAFAMLMLPHLPDVVGMVQNMLYAALDCPAAPAPEQRAFDTCQHFDAAYVELSAKYPALCIKPAISVYGIGFRRIRTDRDAYDILSSGMDHQINLDSLRTLLAARPRIAPMLLMEYLDGQEYSVDCLAEHGTLHCAIARRKPLSPGEGQIIDGQENIQLACRKITSQFGLNGYVNIQFRQGSTGLRTLEVNPRLSGGVAMACLAGPNLPYLGLCGFLDGYAALKIPPIVEGLRVGEINQAIILP</sequence>
<dbReference type="Pfam" id="PF15632">
    <property type="entry name" value="ATPgrasp_Ter"/>
    <property type="match status" value="1"/>
</dbReference>
<keyword evidence="2" id="KW-0547">Nucleotide-binding</keyword>
<dbReference type="AlphaFoldDB" id="A0A318KGK7"/>
<keyword evidence="3" id="KW-0067">ATP-binding</keyword>
<evidence type="ECO:0000256" key="2">
    <source>
        <dbReference type="ARBA" id="ARBA00022741"/>
    </source>
</evidence>
<dbReference type="PANTHER" id="PTHR43585">
    <property type="entry name" value="FUMIPYRROLE BIOSYNTHESIS PROTEIN C"/>
    <property type="match status" value="1"/>
</dbReference>
<organism evidence="4 5">
    <name type="scientific">Rivihabitans pingtungensis</name>
    <dbReference type="NCBI Taxonomy" id="1054498"/>
    <lineage>
        <taxon>Bacteria</taxon>
        <taxon>Pseudomonadati</taxon>
        <taxon>Pseudomonadota</taxon>
        <taxon>Betaproteobacteria</taxon>
        <taxon>Neisseriales</taxon>
        <taxon>Aquaspirillaceae</taxon>
        <taxon>Rivihabitans</taxon>
    </lineage>
</organism>
<protein>
    <submittedName>
        <fullName evidence="4">ATP-grasp domain-containing protein</fullName>
    </submittedName>
</protein>
<evidence type="ECO:0000256" key="3">
    <source>
        <dbReference type="ARBA" id="ARBA00022840"/>
    </source>
</evidence>
<dbReference type="OrthoDB" id="9803907at2"/>
<evidence type="ECO:0000313" key="4">
    <source>
        <dbReference type="EMBL" id="PXX74002.1"/>
    </source>
</evidence>
<dbReference type="Gene3D" id="3.30.470.20">
    <property type="entry name" value="ATP-grasp fold, B domain"/>
    <property type="match status" value="1"/>
</dbReference>
<accession>A0A318KGK7</accession>
<dbReference type="EMBL" id="QJKI01000036">
    <property type="protein sequence ID" value="PXX74002.1"/>
    <property type="molecule type" value="Genomic_DNA"/>
</dbReference>
<dbReference type="PANTHER" id="PTHR43585:SF2">
    <property type="entry name" value="ATP-GRASP ENZYME FSQD"/>
    <property type="match status" value="1"/>
</dbReference>
<proteinExistence type="predicted"/>
<name>A0A318KGK7_9NEIS</name>
<comment type="caution">
    <text evidence="4">The sequence shown here is derived from an EMBL/GenBank/DDBJ whole genome shotgun (WGS) entry which is preliminary data.</text>
</comment>
<dbReference type="GO" id="GO:0005524">
    <property type="term" value="F:ATP binding"/>
    <property type="evidence" value="ECO:0007669"/>
    <property type="project" value="UniProtKB-KW"/>
</dbReference>
<reference evidence="4 5" key="1">
    <citation type="submission" date="2018-05" db="EMBL/GenBank/DDBJ databases">
        <title>Genomic Encyclopedia of Type Strains, Phase IV (KMG-IV): sequencing the most valuable type-strain genomes for metagenomic binning, comparative biology and taxonomic classification.</title>
        <authorList>
            <person name="Goeker M."/>
        </authorList>
    </citation>
    <scope>NUCLEOTIDE SEQUENCE [LARGE SCALE GENOMIC DNA]</scope>
    <source>
        <strain evidence="4 5">DSM 29661</strain>
    </source>
</reference>
<feature type="non-terminal residue" evidence="4">
    <location>
        <position position="1"/>
    </location>
</feature>
<dbReference type="GO" id="GO:0016874">
    <property type="term" value="F:ligase activity"/>
    <property type="evidence" value="ECO:0007669"/>
    <property type="project" value="UniProtKB-KW"/>
</dbReference>
<dbReference type="Proteomes" id="UP000247555">
    <property type="component" value="Unassembled WGS sequence"/>
</dbReference>
<keyword evidence="1" id="KW-0436">Ligase</keyword>
<dbReference type="SUPFAM" id="SSF56059">
    <property type="entry name" value="Glutathione synthetase ATP-binding domain-like"/>
    <property type="match status" value="1"/>
</dbReference>
<keyword evidence="5" id="KW-1185">Reference proteome</keyword>
<evidence type="ECO:0000256" key="1">
    <source>
        <dbReference type="ARBA" id="ARBA00022598"/>
    </source>
</evidence>